<sequence length="209" mass="24530">MPKPIKQLPRSVFVTEHSDSARTPLPFKLASTRKCHLQSKGQGDVLTREKLNTDTMTRTALKNAIIKSFDDYIKDCKNWGLEHTLQYLEKSLINFDEKDYPFIKQEVINKAIDNSSKISTEAVEIFQRQKNKIEQNRVYYRMDKNVRKIETSISSVHVGEVKRRAEISNQANKRNRVYLNRIFRMHPDYLGSNFKYMIKFIVAINTHFA</sequence>
<protein>
    <submittedName>
        <fullName evidence="1">Uncharacterized protein</fullName>
    </submittedName>
</protein>
<reference evidence="1 2" key="1">
    <citation type="submission" date="2018-08" db="EMBL/GenBank/DDBJ databases">
        <title>Genome and evolution of the arbuscular mycorrhizal fungus Diversispora epigaea (formerly Glomus versiforme) and its bacterial endosymbionts.</title>
        <authorList>
            <person name="Sun X."/>
            <person name="Fei Z."/>
            <person name="Harrison M."/>
        </authorList>
    </citation>
    <scope>NUCLEOTIDE SEQUENCE [LARGE SCALE GENOMIC DNA]</scope>
    <source>
        <strain evidence="1 2">IT104</strain>
    </source>
</reference>
<name>A0A397HE10_9GLOM</name>
<accession>A0A397HE10</accession>
<proteinExistence type="predicted"/>
<evidence type="ECO:0000313" key="2">
    <source>
        <dbReference type="Proteomes" id="UP000266861"/>
    </source>
</evidence>
<comment type="caution">
    <text evidence="1">The sequence shown here is derived from an EMBL/GenBank/DDBJ whole genome shotgun (WGS) entry which is preliminary data.</text>
</comment>
<dbReference type="OrthoDB" id="2440340at2759"/>
<organism evidence="1 2">
    <name type="scientific">Diversispora epigaea</name>
    <dbReference type="NCBI Taxonomy" id="1348612"/>
    <lineage>
        <taxon>Eukaryota</taxon>
        <taxon>Fungi</taxon>
        <taxon>Fungi incertae sedis</taxon>
        <taxon>Mucoromycota</taxon>
        <taxon>Glomeromycotina</taxon>
        <taxon>Glomeromycetes</taxon>
        <taxon>Diversisporales</taxon>
        <taxon>Diversisporaceae</taxon>
        <taxon>Diversispora</taxon>
    </lineage>
</organism>
<dbReference type="AlphaFoldDB" id="A0A397HE10"/>
<evidence type="ECO:0000313" key="1">
    <source>
        <dbReference type="EMBL" id="RHZ60278.1"/>
    </source>
</evidence>
<gene>
    <name evidence="1" type="ORF">Glove_355g95</name>
</gene>
<dbReference type="Proteomes" id="UP000266861">
    <property type="component" value="Unassembled WGS sequence"/>
</dbReference>
<dbReference type="EMBL" id="PQFF01000324">
    <property type="protein sequence ID" value="RHZ60278.1"/>
    <property type="molecule type" value="Genomic_DNA"/>
</dbReference>
<keyword evidence="2" id="KW-1185">Reference proteome</keyword>